<comment type="caution">
    <text evidence="2">The sequence shown here is derived from an EMBL/GenBank/DDBJ whole genome shotgun (WGS) entry which is preliminary data.</text>
</comment>
<name>A0A2H0BHM6_9BACT</name>
<dbReference type="GO" id="GO:0016757">
    <property type="term" value="F:glycosyltransferase activity"/>
    <property type="evidence" value="ECO:0007669"/>
    <property type="project" value="InterPro"/>
</dbReference>
<feature type="domain" description="Glycosyl transferase family 1" evidence="1">
    <location>
        <begin position="197"/>
        <end position="326"/>
    </location>
</feature>
<dbReference type="SUPFAM" id="SSF53756">
    <property type="entry name" value="UDP-Glycosyltransferase/glycogen phosphorylase"/>
    <property type="match status" value="1"/>
</dbReference>
<dbReference type="Proteomes" id="UP000230759">
    <property type="component" value="Unassembled WGS sequence"/>
</dbReference>
<dbReference type="EMBL" id="PCSV01000027">
    <property type="protein sequence ID" value="PIP57141.1"/>
    <property type="molecule type" value="Genomic_DNA"/>
</dbReference>
<dbReference type="InterPro" id="IPR001296">
    <property type="entry name" value="Glyco_trans_1"/>
</dbReference>
<protein>
    <submittedName>
        <fullName evidence="2">Glycosyl transferase</fullName>
    </submittedName>
</protein>
<reference evidence="2 3" key="1">
    <citation type="submission" date="2017-09" db="EMBL/GenBank/DDBJ databases">
        <title>Depth-based differentiation of microbial function through sediment-hosted aquifers and enrichment of novel symbionts in the deep terrestrial subsurface.</title>
        <authorList>
            <person name="Probst A.J."/>
            <person name="Ladd B."/>
            <person name="Jarett J.K."/>
            <person name="Geller-Mcgrath D.E."/>
            <person name="Sieber C.M."/>
            <person name="Emerson J.B."/>
            <person name="Anantharaman K."/>
            <person name="Thomas B.C."/>
            <person name="Malmstrom R."/>
            <person name="Stieglmeier M."/>
            <person name="Klingl A."/>
            <person name="Woyke T."/>
            <person name="Ryan C.M."/>
            <person name="Banfield J.F."/>
        </authorList>
    </citation>
    <scope>NUCLEOTIDE SEQUENCE [LARGE SCALE GENOMIC DNA]</scope>
    <source>
        <strain evidence="2">CG22_combo_CG10-13_8_21_14_all_45_10</strain>
    </source>
</reference>
<dbReference type="Gene3D" id="3.40.50.2000">
    <property type="entry name" value="Glycogen Phosphorylase B"/>
    <property type="match status" value="2"/>
</dbReference>
<proteinExistence type="predicted"/>
<evidence type="ECO:0000313" key="3">
    <source>
        <dbReference type="Proteomes" id="UP000230759"/>
    </source>
</evidence>
<dbReference type="Pfam" id="PF00534">
    <property type="entry name" value="Glycos_transf_1"/>
    <property type="match status" value="1"/>
</dbReference>
<dbReference type="AlphaFoldDB" id="A0A2H0BHM6"/>
<dbReference type="PANTHER" id="PTHR45947:SF3">
    <property type="entry name" value="SULFOQUINOVOSYL TRANSFERASE SQD2"/>
    <property type="match status" value="1"/>
</dbReference>
<dbReference type="InterPro" id="IPR050194">
    <property type="entry name" value="Glycosyltransferase_grp1"/>
</dbReference>
<evidence type="ECO:0000259" key="1">
    <source>
        <dbReference type="Pfam" id="PF00534"/>
    </source>
</evidence>
<organism evidence="2 3">
    <name type="scientific">Candidatus Woesebacteria bacterium CG22_combo_CG10-13_8_21_14_all_45_10</name>
    <dbReference type="NCBI Taxonomy" id="1975060"/>
    <lineage>
        <taxon>Bacteria</taxon>
        <taxon>Candidatus Woeseibacteriota</taxon>
    </lineage>
</organism>
<evidence type="ECO:0000313" key="2">
    <source>
        <dbReference type="EMBL" id="PIP57141.1"/>
    </source>
</evidence>
<gene>
    <name evidence="2" type="ORF">COX04_01100</name>
</gene>
<accession>A0A2H0BHM6</accession>
<keyword evidence="2" id="KW-0808">Transferase</keyword>
<sequence>MKIALVYDRVNKWGGAERVLLVLHEMFPEAPLYTSVYNPKTAPWAKVFSQIYTSFLQKFPFAKSNHEFYAPLMPLAFESFDFGGYDLVISVTSEAAKGIITKPETKHLCYCLTPTRYLWSGYEEYFKSRFLKIVSQKVVAFLRDWDKVAAQWPDRIISISSVVERRVKKYYGRDSEIVFPPVEIPEVAIVNHPRGGYFLIVSRLVGYKKVDLAVRAFNKLKLPLVVVGTGSQAKSLKQKAKSNIKFVGQLSDEELVKYYQGAKALIMPQEEDFGLVALEAQSFGVPVIAYRKGGAADTVVEAKTGIFFDKQTPESLIRAIRKFDKWHPNKEELITHAARFSKEIFKRRFLKVIKNL</sequence>
<dbReference type="PANTHER" id="PTHR45947">
    <property type="entry name" value="SULFOQUINOVOSYL TRANSFERASE SQD2"/>
    <property type="match status" value="1"/>
</dbReference>